<dbReference type="SUPFAM" id="SSF53098">
    <property type="entry name" value="Ribonuclease H-like"/>
    <property type="match status" value="1"/>
</dbReference>
<dbReference type="Gene3D" id="2.40.70.10">
    <property type="entry name" value="Acid Proteases"/>
    <property type="match status" value="1"/>
</dbReference>
<evidence type="ECO:0000313" key="9">
    <source>
        <dbReference type="EMBL" id="OMJ24269.1"/>
    </source>
</evidence>
<dbReference type="PROSITE" id="PS50158">
    <property type="entry name" value="ZF_CCHC"/>
    <property type="match status" value="1"/>
</dbReference>
<organism evidence="9 10">
    <name type="scientific">Smittium culicis</name>
    <dbReference type="NCBI Taxonomy" id="133412"/>
    <lineage>
        <taxon>Eukaryota</taxon>
        <taxon>Fungi</taxon>
        <taxon>Fungi incertae sedis</taxon>
        <taxon>Zoopagomycota</taxon>
        <taxon>Kickxellomycotina</taxon>
        <taxon>Harpellomycetes</taxon>
        <taxon>Harpellales</taxon>
        <taxon>Legeriomycetaceae</taxon>
        <taxon>Smittium</taxon>
    </lineage>
</organism>
<keyword evidence="5" id="KW-0862">Zinc</keyword>
<dbReference type="GO" id="GO:0015074">
    <property type="term" value="P:DNA integration"/>
    <property type="evidence" value="ECO:0007669"/>
    <property type="project" value="InterPro"/>
</dbReference>
<proteinExistence type="predicted"/>
<comment type="caution">
    <text evidence="9">The sequence shown here is derived from an EMBL/GenBank/DDBJ whole genome shotgun (WGS) entry which is preliminary data.</text>
</comment>
<dbReference type="GO" id="GO:0003676">
    <property type="term" value="F:nucleic acid binding"/>
    <property type="evidence" value="ECO:0007669"/>
    <property type="project" value="InterPro"/>
</dbReference>
<dbReference type="InterPro" id="IPR001878">
    <property type="entry name" value="Znf_CCHC"/>
</dbReference>
<reference evidence="9 10" key="1">
    <citation type="submission" date="2017-01" db="EMBL/GenBank/DDBJ databases">
        <authorList>
            <person name="Mah S.A."/>
            <person name="Swanson W.J."/>
            <person name="Moy G.W."/>
            <person name="Vacquier V.D."/>
        </authorList>
    </citation>
    <scope>NUCLEOTIDE SEQUENCE [LARGE SCALE GENOMIC DNA]</scope>
    <source>
        <strain evidence="9 10">GSMNP</strain>
    </source>
</reference>
<keyword evidence="2" id="KW-0548">Nucleotidyltransferase</keyword>
<name>A0A1R1YBF6_9FUNG</name>
<keyword evidence="3" id="KW-0540">Nuclease</keyword>
<dbReference type="PANTHER" id="PTHR37984:SF5">
    <property type="entry name" value="PROTEIN NYNRIN-LIKE"/>
    <property type="match status" value="1"/>
</dbReference>
<feature type="domain" description="CCHC-type" evidence="7">
    <location>
        <begin position="314"/>
        <end position="329"/>
    </location>
</feature>
<accession>A0A1R1YBF6</accession>
<dbReference type="Pfam" id="PF17921">
    <property type="entry name" value="Integrase_H2C2"/>
    <property type="match status" value="1"/>
</dbReference>
<keyword evidence="10" id="KW-1185">Reference proteome</keyword>
<feature type="domain" description="Integrase catalytic" evidence="8">
    <location>
        <begin position="787"/>
        <end position="858"/>
    </location>
</feature>
<evidence type="ECO:0000256" key="3">
    <source>
        <dbReference type="ARBA" id="ARBA00022722"/>
    </source>
</evidence>
<dbReference type="InterPro" id="IPR036875">
    <property type="entry name" value="Znf_CCHC_sf"/>
</dbReference>
<evidence type="ECO:0000256" key="1">
    <source>
        <dbReference type="ARBA" id="ARBA00022679"/>
    </source>
</evidence>
<keyword evidence="1" id="KW-0808">Transferase</keyword>
<evidence type="ECO:0000256" key="2">
    <source>
        <dbReference type="ARBA" id="ARBA00022695"/>
    </source>
</evidence>
<dbReference type="STRING" id="133412.A0A1R1YBF6"/>
<dbReference type="SUPFAM" id="SSF57756">
    <property type="entry name" value="Retrovirus zinc finger-like domains"/>
    <property type="match status" value="1"/>
</dbReference>
<evidence type="ECO:0000259" key="7">
    <source>
        <dbReference type="PROSITE" id="PS50158"/>
    </source>
</evidence>
<dbReference type="GO" id="GO:0004519">
    <property type="term" value="F:endonuclease activity"/>
    <property type="evidence" value="ECO:0007669"/>
    <property type="project" value="UniProtKB-KW"/>
</dbReference>
<dbReference type="GO" id="GO:0005634">
    <property type="term" value="C:nucleus"/>
    <property type="evidence" value="ECO:0007669"/>
    <property type="project" value="UniProtKB-ARBA"/>
</dbReference>
<evidence type="ECO:0000313" key="10">
    <source>
        <dbReference type="Proteomes" id="UP000187283"/>
    </source>
</evidence>
<dbReference type="Pfam" id="PF13975">
    <property type="entry name" value="gag-asp_proteas"/>
    <property type="match status" value="1"/>
</dbReference>
<dbReference type="GO" id="GO:0008270">
    <property type="term" value="F:zinc ion binding"/>
    <property type="evidence" value="ECO:0007669"/>
    <property type="project" value="UniProtKB-KW"/>
</dbReference>
<gene>
    <name evidence="9" type="ORF">AYI70_g1700</name>
</gene>
<dbReference type="Proteomes" id="UP000187283">
    <property type="component" value="Unassembled WGS sequence"/>
</dbReference>
<dbReference type="Gene3D" id="1.10.340.70">
    <property type="match status" value="1"/>
</dbReference>
<evidence type="ECO:0000256" key="4">
    <source>
        <dbReference type="ARBA" id="ARBA00022759"/>
    </source>
</evidence>
<dbReference type="PANTHER" id="PTHR37984">
    <property type="entry name" value="PROTEIN CBG26694"/>
    <property type="match status" value="1"/>
</dbReference>
<dbReference type="InterPro" id="IPR012337">
    <property type="entry name" value="RNaseH-like_sf"/>
</dbReference>
<dbReference type="GO" id="GO:0016779">
    <property type="term" value="F:nucleotidyltransferase activity"/>
    <property type="evidence" value="ECO:0007669"/>
    <property type="project" value="UniProtKB-KW"/>
</dbReference>
<evidence type="ECO:0008006" key="11">
    <source>
        <dbReference type="Google" id="ProtNLM"/>
    </source>
</evidence>
<dbReference type="AlphaFoldDB" id="A0A1R1YBF6"/>
<dbReference type="InterPro" id="IPR001584">
    <property type="entry name" value="Integrase_cat-core"/>
</dbReference>
<sequence length="942" mass="108352">MRSAAALDMVIQPGPFKLNGPVIEPRELEILVLDKNVDTEKKYNLDADAEYIQSRKDRANLEHPESKYQGTRYYTPGSALRKPLNTVCVDRTTEEKILESARAVRDKAETKQSEFVLLAPAPFHGHWKENANTWIQRFIRHVDSTKRPLLNEELVEYVGYQLEGRAKWWHRSASQLYPDWEQYVESFIYEFHPSKNKKIAKEKLKEFKLYNGDLLENYANIVSIFKVLGMTDVDEQVDILLEKLNRQDRETVVQLNLLTTFQIFDLLIGRKERDRRFGSTQSRNEGQFIADKPEFEPRNRRMEFASAVKETRSCYKCDKIGHLSGDCPSRFESRRLEFNPRNSVNDQRKFGEQRRNAVEFTPVNNRIEFGNKSQTSRAKMLESRMKRLGGTEKNGEVNALQIGTNQKIKSGEYTGIGGLLKINNRHIPWQLDTGAGFNVISDQLAKELGLGESKNESESTVLVSANGTKNSSISIRNVEVEFSGLKTTADFYTMTTGRKNLLLIGLQTLQELGATVDLQNEKIKMRRNGKTYEIGLKYIHKGDIPKIGSTVYTLEKDRLYGEFISKDLSHGKRKDIINLVWSHKDVFAEELEDLGIADVPSCEIKLMDERPIKLQLFAKDIPRGRVGRWALKLRNYSFDIVHKDGKKNPADFLSRYPTTEGESEVLAINQADHRSEYKYRYESTIAKLRSDDADDETRNKFYEKSGELYYKEGTEVKLYPRPERISGICTEYHNIAHVNLEDTLREIRRDLYAPNVRNIAEEIVKSCESCQRNNYGKRRAEEFNIFRPTKPFQVWGIDVAGPLPVTEGGNKYILIGVDYFTKWPVAVAVASIEGYTLDQFLIDEIVSNYGIPEKVKQDVKNRTSTSNCVQATRKWPGGEDGPRSETENKETDLPPEQKLGFVFMASSISHTNKHQSKRWKISCRNRVRFTINDFSSMGTRKS</sequence>
<dbReference type="InterPro" id="IPR021109">
    <property type="entry name" value="Peptidase_aspartic_dom_sf"/>
</dbReference>
<dbReference type="PROSITE" id="PS50994">
    <property type="entry name" value="INTEGRASE"/>
    <property type="match status" value="1"/>
</dbReference>
<dbReference type="SMART" id="SM00343">
    <property type="entry name" value="ZnF_C2HC"/>
    <property type="match status" value="1"/>
</dbReference>
<evidence type="ECO:0000256" key="6">
    <source>
        <dbReference type="SAM" id="MobiDB-lite"/>
    </source>
</evidence>
<keyword evidence="4" id="KW-0378">Hydrolase</keyword>
<dbReference type="OrthoDB" id="413122at2759"/>
<dbReference type="Pfam" id="PF00098">
    <property type="entry name" value="zf-CCHC"/>
    <property type="match status" value="1"/>
</dbReference>
<dbReference type="InterPro" id="IPR036397">
    <property type="entry name" value="RNaseH_sf"/>
</dbReference>
<dbReference type="InterPro" id="IPR041588">
    <property type="entry name" value="Integrase_H2C2"/>
</dbReference>
<evidence type="ECO:0000256" key="5">
    <source>
        <dbReference type="PROSITE-ProRule" id="PRU00047"/>
    </source>
</evidence>
<evidence type="ECO:0000259" key="8">
    <source>
        <dbReference type="PROSITE" id="PS50994"/>
    </source>
</evidence>
<keyword evidence="4" id="KW-0255">Endonuclease</keyword>
<protein>
    <recommendedName>
        <fullName evidence="11">Retrovirus-related Pol polyprotein from transposon</fullName>
    </recommendedName>
</protein>
<feature type="region of interest" description="Disordered" evidence="6">
    <location>
        <begin position="860"/>
        <end position="893"/>
    </location>
</feature>
<dbReference type="EMBL" id="LSSN01000376">
    <property type="protein sequence ID" value="OMJ24269.1"/>
    <property type="molecule type" value="Genomic_DNA"/>
</dbReference>
<keyword evidence="5" id="KW-0479">Metal-binding</keyword>
<feature type="compositionally biased region" description="Basic and acidic residues" evidence="6">
    <location>
        <begin position="876"/>
        <end position="892"/>
    </location>
</feature>
<dbReference type="InterPro" id="IPR050951">
    <property type="entry name" value="Retrovirus_Pol_polyprotein"/>
</dbReference>
<dbReference type="SUPFAM" id="SSF50630">
    <property type="entry name" value="Acid proteases"/>
    <property type="match status" value="1"/>
</dbReference>
<keyword evidence="5" id="KW-0863">Zinc-finger</keyword>
<dbReference type="CDD" id="cd00303">
    <property type="entry name" value="retropepsin_like"/>
    <property type="match status" value="1"/>
</dbReference>
<dbReference type="Gene3D" id="3.30.420.10">
    <property type="entry name" value="Ribonuclease H-like superfamily/Ribonuclease H"/>
    <property type="match status" value="1"/>
</dbReference>